<gene>
    <name evidence="4" type="ORF">LCGC14_1249730</name>
</gene>
<dbReference type="PANTHER" id="PTHR34580">
    <property type="match status" value="1"/>
</dbReference>
<dbReference type="AlphaFoldDB" id="A0A0F9P7E1"/>
<dbReference type="InterPro" id="IPR059019">
    <property type="entry name" value="WHD_CapW"/>
</dbReference>
<protein>
    <submittedName>
        <fullName evidence="4">Uncharacterized protein</fullName>
    </submittedName>
</protein>
<dbReference type="PROSITE" id="PS52050">
    <property type="entry name" value="WYL"/>
    <property type="match status" value="1"/>
</dbReference>
<dbReference type="Pfam" id="PF26107">
    <property type="entry name" value="BrxR_CTD"/>
    <property type="match status" value="1"/>
</dbReference>
<sequence length="290" mass="33964">MVAIKTDFREFARHDRYRAFEIMMCWEGACNATDLSSLFNVRRENVTKDIQAYRAEHERQVVYDSLDKTYRPAPGFAPVYTAGKIREYVDFMRRFHQEAFGVHSMLDWLDAGPQPHIEPDPRLFRTLVNATRCRQALNIWYRSWNHPQGQNRRIHPHALAYSGLRWHCRAFDENTNSYRDFHLGRFERYNEARDVQGIAGDRDAGWHTIIDIKLVPNPALSDEEQQLVRADYGLSEGALNLRCRQSMANYYLQSYNVDPQLSLDNQSTPRKHPLILKDRRELAGVLFSDG</sequence>
<evidence type="ECO:0000313" key="4">
    <source>
        <dbReference type="EMBL" id="KKM89332.1"/>
    </source>
</evidence>
<dbReference type="PIRSF" id="PIRSF015558">
    <property type="entry name" value="Txn_reg_DeoR_prd"/>
    <property type="match status" value="1"/>
</dbReference>
<dbReference type="InterPro" id="IPR051534">
    <property type="entry name" value="CBASS_pafABC_assoc_protein"/>
</dbReference>
<dbReference type="EMBL" id="LAZR01006831">
    <property type="protein sequence ID" value="KKM89332.1"/>
    <property type="molecule type" value="Genomic_DNA"/>
</dbReference>
<evidence type="ECO:0000259" key="3">
    <source>
        <dbReference type="Pfam" id="PF26109"/>
    </source>
</evidence>
<feature type="domain" description="DNA-binding transcriptional repressor CapW C-terminal dimerisation" evidence="2">
    <location>
        <begin position="209"/>
        <end position="282"/>
    </location>
</feature>
<feature type="domain" description="WYL" evidence="1">
    <location>
        <begin position="123"/>
        <end position="188"/>
    </location>
</feature>
<evidence type="ECO:0000259" key="1">
    <source>
        <dbReference type="Pfam" id="PF13280"/>
    </source>
</evidence>
<dbReference type="InterPro" id="IPR016634">
    <property type="entry name" value="CapW-like"/>
</dbReference>
<name>A0A0F9P7E1_9ZZZZ</name>
<dbReference type="Pfam" id="PF26109">
    <property type="entry name" value="WHD_BrxR"/>
    <property type="match status" value="1"/>
</dbReference>
<dbReference type="InterPro" id="IPR059020">
    <property type="entry name" value="CapW_CTD"/>
</dbReference>
<dbReference type="InterPro" id="IPR026881">
    <property type="entry name" value="WYL_dom"/>
</dbReference>
<reference evidence="4" key="1">
    <citation type="journal article" date="2015" name="Nature">
        <title>Complex archaea that bridge the gap between prokaryotes and eukaryotes.</title>
        <authorList>
            <person name="Spang A."/>
            <person name="Saw J.H."/>
            <person name="Jorgensen S.L."/>
            <person name="Zaremba-Niedzwiedzka K."/>
            <person name="Martijn J."/>
            <person name="Lind A.E."/>
            <person name="van Eijk R."/>
            <person name="Schleper C."/>
            <person name="Guy L."/>
            <person name="Ettema T.J."/>
        </authorList>
    </citation>
    <scope>NUCLEOTIDE SEQUENCE</scope>
</reference>
<evidence type="ECO:0000259" key="2">
    <source>
        <dbReference type="Pfam" id="PF26107"/>
    </source>
</evidence>
<accession>A0A0F9P7E1</accession>
<feature type="domain" description="DNA-binding transcriptional repressor CapW winged helix-turn-helix" evidence="3">
    <location>
        <begin position="14"/>
        <end position="93"/>
    </location>
</feature>
<dbReference type="PANTHER" id="PTHR34580:SF3">
    <property type="entry name" value="PROTEIN PAFB"/>
    <property type="match status" value="1"/>
</dbReference>
<organism evidence="4">
    <name type="scientific">marine sediment metagenome</name>
    <dbReference type="NCBI Taxonomy" id="412755"/>
    <lineage>
        <taxon>unclassified sequences</taxon>
        <taxon>metagenomes</taxon>
        <taxon>ecological metagenomes</taxon>
    </lineage>
</organism>
<dbReference type="Pfam" id="PF13280">
    <property type="entry name" value="WYL"/>
    <property type="match status" value="1"/>
</dbReference>
<comment type="caution">
    <text evidence="4">The sequence shown here is derived from an EMBL/GenBank/DDBJ whole genome shotgun (WGS) entry which is preliminary data.</text>
</comment>
<proteinExistence type="predicted"/>